<evidence type="ECO:0000256" key="4">
    <source>
        <dbReference type="ARBA" id="ARBA00022833"/>
    </source>
</evidence>
<dbReference type="PROSITE" id="PS50016">
    <property type="entry name" value="ZF_PHD_2"/>
    <property type="match status" value="1"/>
</dbReference>
<dbReference type="EMBL" id="CABITT030000004">
    <property type="protein sequence ID" value="VVB01774.1"/>
    <property type="molecule type" value="Genomic_DNA"/>
</dbReference>
<evidence type="ECO:0000259" key="8">
    <source>
        <dbReference type="PROSITE" id="PS50016"/>
    </source>
</evidence>
<proteinExistence type="predicted"/>
<dbReference type="GO" id="GO:0003682">
    <property type="term" value="F:chromatin binding"/>
    <property type="evidence" value="ECO:0007669"/>
    <property type="project" value="TreeGrafter"/>
</dbReference>
<accession>A0A565BKD0</accession>
<keyword evidence="3 6" id="KW-0863">Zinc-finger</keyword>
<feature type="region of interest" description="Disordered" evidence="7">
    <location>
        <begin position="459"/>
        <end position="524"/>
    </location>
</feature>
<feature type="compositionally biased region" description="Polar residues" evidence="7">
    <location>
        <begin position="214"/>
        <end position="227"/>
    </location>
</feature>
<feature type="region of interest" description="Disordered" evidence="7">
    <location>
        <begin position="214"/>
        <end position="243"/>
    </location>
</feature>
<keyword evidence="5" id="KW-0539">Nucleus</keyword>
<dbReference type="OrthoDB" id="1903104at2759"/>
<dbReference type="FunFam" id="3.40.630.30:FF:000073">
    <property type="entry name" value="PHD finger family protein"/>
    <property type="match status" value="1"/>
</dbReference>
<gene>
    <name evidence="9" type="ORF">ANE_LOCUS12218</name>
</gene>
<dbReference type="InterPro" id="IPR032308">
    <property type="entry name" value="TDBD"/>
</dbReference>
<evidence type="ECO:0000256" key="6">
    <source>
        <dbReference type="PROSITE-ProRule" id="PRU00146"/>
    </source>
</evidence>
<evidence type="ECO:0000256" key="7">
    <source>
        <dbReference type="SAM" id="MobiDB-lite"/>
    </source>
</evidence>
<feature type="domain" description="PHD-type" evidence="8">
    <location>
        <begin position="625"/>
        <end position="670"/>
    </location>
</feature>
<organism evidence="9 10">
    <name type="scientific">Arabis nemorensis</name>
    <dbReference type="NCBI Taxonomy" id="586526"/>
    <lineage>
        <taxon>Eukaryota</taxon>
        <taxon>Viridiplantae</taxon>
        <taxon>Streptophyta</taxon>
        <taxon>Embryophyta</taxon>
        <taxon>Tracheophyta</taxon>
        <taxon>Spermatophyta</taxon>
        <taxon>Magnoliopsida</taxon>
        <taxon>eudicotyledons</taxon>
        <taxon>Gunneridae</taxon>
        <taxon>Pentapetalae</taxon>
        <taxon>rosids</taxon>
        <taxon>malvids</taxon>
        <taxon>Brassicales</taxon>
        <taxon>Brassicaceae</taxon>
        <taxon>Arabideae</taxon>
        <taxon>Arabis</taxon>
    </lineage>
</organism>
<feature type="compositionally biased region" description="Basic and acidic residues" evidence="7">
    <location>
        <begin position="491"/>
        <end position="501"/>
    </location>
</feature>
<evidence type="ECO:0000256" key="2">
    <source>
        <dbReference type="ARBA" id="ARBA00022723"/>
    </source>
</evidence>
<dbReference type="SMART" id="SM00249">
    <property type="entry name" value="PHD"/>
    <property type="match status" value="2"/>
</dbReference>
<dbReference type="Proteomes" id="UP000489600">
    <property type="component" value="Unassembled WGS sequence"/>
</dbReference>
<dbReference type="GO" id="GO:0042393">
    <property type="term" value="F:histone binding"/>
    <property type="evidence" value="ECO:0007669"/>
    <property type="project" value="TreeGrafter"/>
</dbReference>
<keyword evidence="10" id="KW-1185">Reference proteome</keyword>
<evidence type="ECO:0000313" key="9">
    <source>
        <dbReference type="EMBL" id="VVB01774.1"/>
    </source>
</evidence>
<dbReference type="Gene3D" id="3.40.630.30">
    <property type="match status" value="1"/>
</dbReference>
<dbReference type="Gene3D" id="3.30.40.10">
    <property type="entry name" value="Zinc/RING finger domain, C3HC4 (zinc finger)"/>
    <property type="match status" value="2"/>
</dbReference>
<dbReference type="PANTHER" id="PTHR47025:SF2">
    <property type="entry name" value="AUTOIMMUNE REGULATOR"/>
    <property type="match status" value="1"/>
</dbReference>
<sequence length="1003" mass="110644">MAKGTASGEFVLVSQVRTGCKRELQFVLKSQSEICGGESLGRTRASKSLNADSNAKKPRSRSALKPVVKKMRLTKDEEEAVIMSVSALEEDESALVDIEEAKGFTSGSAVSEDERENGKGLETQNVVMNEDHSREQPDKENSREIVVACPANLAELAKLASRSSHVKSERDLGNYKPCRRLTRSMLKPEGNKSEANGDADHIIPESQDYCVHEQNSADPCAGSSQMSGRVHKKEVSDTAADKPLRRLTRSLVKQESDSDNLNLENNTKPADSVKVDVHVNDVEMDDVQRPSVTTYPMRGRPKKFLRNFPAKLKEIFDSRILEGLTVYYIRAAKMREAGTRGLKGVIKGSGVLCFCCACKGTQVVSPAVYEQHASSTNKRPPEYILLESGFTLRDVMNACRETPLPKLQEKLLLVVGPALKKSSLCFNCQGPMVEACDSNALVLCKPCLEIKEPKLHTSPSIANDALQGSSKPGVVPNTILSRSISSPGRSSRREQPTRKSPEPGVVPGAIRSESKSSSIKSNQGKLTRKDLRLHKLVFEDDILPDGTEVGYFVAGKKMLVGYKKGFGIHCSCCNKVVSPSSFEAHAGCASRRKPFQHIYTTNGVSLHELSVALSMDQRFSIQENDDLCSICKDGGDLLCCDTCPRSYHIECASLPSPPSERWSCKYCVNMVEREKFVDSNLNAIAAGRVHGVDAIDQITKRCIRIVSSLASELPSVCVLCRGHSFSRMGFNSRTVIICDQCEKEFHVGCLKEHNIADLKELPEEQWFCSLDCKMINTSLGSLIVHGEEKLSSNLLLNFLKKKQNPDEESCPVDNTTPDIRWRVLSGKLASSEDTKILLTKAVSILHERFDPISESGTRGDLIPAMVYGRQAKGQDFSGMYCTMLTVDEVIVSVGIFRIFGSELAELPLVATSKDCQGKGYFQCLFACIQRLLGFLNVKHLVLPAADEAKSIWTDKFGFTKMTQEEVNDYRKDFSVMIFHGTSMLRKTVPAPRAASKQEDSMEQ</sequence>
<protein>
    <recommendedName>
        <fullName evidence="8">PHD-type domain-containing protein</fullName>
    </recommendedName>
</protein>
<dbReference type="InterPro" id="IPR016181">
    <property type="entry name" value="Acyl_CoA_acyltransferase"/>
</dbReference>
<dbReference type="GO" id="GO:0000977">
    <property type="term" value="F:RNA polymerase II transcription regulatory region sequence-specific DNA binding"/>
    <property type="evidence" value="ECO:0007669"/>
    <property type="project" value="TreeGrafter"/>
</dbReference>
<dbReference type="PROSITE" id="PS01359">
    <property type="entry name" value="ZF_PHD_1"/>
    <property type="match status" value="1"/>
</dbReference>
<evidence type="ECO:0000256" key="1">
    <source>
        <dbReference type="ARBA" id="ARBA00004123"/>
    </source>
</evidence>
<keyword evidence="4" id="KW-0862">Zinc</keyword>
<dbReference type="GO" id="GO:0045944">
    <property type="term" value="P:positive regulation of transcription by RNA polymerase II"/>
    <property type="evidence" value="ECO:0007669"/>
    <property type="project" value="TreeGrafter"/>
</dbReference>
<comment type="caution">
    <text evidence="9">The sequence shown here is derived from an EMBL/GenBank/DDBJ whole genome shotgun (WGS) entry which is preliminary data.</text>
</comment>
<dbReference type="PANTHER" id="PTHR47025">
    <property type="entry name" value="AUTOIMMUNE REGULATOR"/>
    <property type="match status" value="1"/>
</dbReference>
<comment type="subcellular location">
    <subcellularLocation>
        <location evidence="1">Nucleus</location>
    </subcellularLocation>
</comment>
<dbReference type="Pfam" id="PF16135">
    <property type="entry name" value="TDBD"/>
    <property type="match status" value="2"/>
</dbReference>
<name>A0A565BKD0_9BRAS</name>
<dbReference type="Pfam" id="PF23209">
    <property type="entry name" value="IDM1_C"/>
    <property type="match status" value="1"/>
</dbReference>
<dbReference type="FunFam" id="3.30.40.10:FF:000494">
    <property type="entry name" value="Acyl-CoA N-acyltransferase with RING/FYVE/PHD-type zinc finger domain"/>
    <property type="match status" value="1"/>
</dbReference>
<evidence type="ECO:0000256" key="5">
    <source>
        <dbReference type="ARBA" id="ARBA00023242"/>
    </source>
</evidence>
<dbReference type="InterPro" id="IPR001965">
    <property type="entry name" value="Znf_PHD"/>
</dbReference>
<keyword evidence="2" id="KW-0479">Metal-binding</keyword>
<feature type="compositionally biased region" description="Polar residues" evidence="7">
    <location>
        <begin position="459"/>
        <end position="470"/>
    </location>
</feature>
<dbReference type="SUPFAM" id="SSF57903">
    <property type="entry name" value="FYVE/PHD zinc finger"/>
    <property type="match status" value="2"/>
</dbReference>
<dbReference type="Pfam" id="PF00628">
    <property type="entry name" value="PHD"/>
    <property type="match status" value="1"/>
</dbReference>
<dbReference type="CDD" id="cd15539">
    <property type="entry name" value="PHD1_AIRE"/>
    <property type="match status" value="1"/>
</dbReference>
<evidence type="ECO:0000256" key="3">
    <source>
        <dbReference type="ARBA" id="ARBA00022771"/>
    </source>
</evidence>
<dbReference type="InterPro" id="IPR013083">
    <property type="entry name" value="Znf_RING/FYVE/PHD"/>
</dbReference>
<feature type="compositionally biased region" description="Basic and acidic residues" evidence="7">
    <location>
        <begin position="233"/>
        <end position="243"/>
    </location>
</feature>
<dbReference type="GO" id="GO:0005634">
    <property type="term" value="C:nucleus"/>
    <property type="evidence" value="ECO:0007669"/>
    <property type="project" value="UniProtKB-SubCell"/>
</dbReference>
<dbReference type="AlphaFoldDB" id="A0A565BKD0"/>
<dbReference type="InterPro" id="IPR019786">
    <property type="entry name" value="Zinc_finger_PHD-type_CS"/>
</dbReference>
<dbReference type="InterPro" id="IPR056511">
    <property type="entry name" value="IDM1_C"/>
</dbReference>
<reference evidence="9" key="1">
    <citation type="submission" date="2019-07" db="EMBL/GenBank/DDBJ databases">
        <authorList>
            <person name="Dittberner H."/>
        </authorList>
    </citation>
    <scope>NUCLEOTIDE SEQUENCE [LARGE SCALE GENOMIC DNA]</scope>
</reference>
<dbReference type="InterPro" id="IPR019787">
    <property type="entry name" value="Znf_PHD-finger"/>
</dbReference>
<dbReference type="GO" id="GO:0008270">
    <property type="term" value="F:zinc ion binding"/>
    <property type="evidence" value="ECO:0007669"/>
    <property type="project" value="UniProtKB-KW"/>
</dbReference>
<dbReference type="InterPro" id="IPR011011">
    <property type="entry name" value="Znf_FYVE_PHD"/>
</dbReference>
<dbReference type="SUPFAM" id="SSF55729">
    <property type="entry name" value="Acyl-CoA N-acyltransferases (Nat)"/>
    <property type="match status" value="1"/>
</dbReference>
<evidence type="ECO:0000313" key="10">
    <source>
        <dbReference type="Proteomes" id="UP000489600"/>
    </source>
</evidence>